<dbReference type="GO" id="GO:0034599">
    <property type="term" value="P:cellular response to oxidative stress"/>
    <property type="evidence" value="ECO:0007669"/>
    <property type="project" value="InterPro"/>
</dbReference>
<dbReference type="GO" id="GO:0042744">
    <property type="term" value="P:hydrogen peroxide catabolic process"/>
    <property type="evidence" value="ECO:0007669"/>
    <property type="project" value="TreeGrafter"/>
</dbReference>
<proteinExistence type="inferred from homology"/>
<keyword evidence="5 9" id="KW-0560">Oxidoreductase</keyword>
<dbReference type="Gene3D" id="3.40.30.10">
    <property type="entry name" value="Glutaredoxin"/>
    <property type="match status" value="1"/>
</dbReference>
<dbReference type="PROSITE" id="PS51352">
    <property type="entry name" value="THIOREDOXIN_2"/>
    <property type="match status" value="1"/>
</dbReference>
<keyword evidence="4 9" id="KW-0049">Antioxidant</keyword>
<dbReference type="PANTHER" id="PTHR10430">
    <property type="entry name" value="PEROXIREDOXIN"/>
    <property type="match status" value="1"/>
</dbReference>
<evidence type="ECO:0000313" key="12">
    <source>
        <dbReference type="Proteomes" id="UP000678393"/>
    </source>
</evidence>
<dbReference type="GO" id="GO:0005739">
    <property type="term" value="C:mitochondrion"/>
    <property type="evidence" value="ECO:0007669"/>
    <property type="project" value="TreeGrafter"/>
</dbReference>
<evidence type="ECO:0000256" key="5">
    <source>
        <dbReference type="ARBA" id="ARBA00023002"/>
    </source>
</evidence>
<evidence type="ECO:0000256" key="1">
    <source>
        <dbReference type="ARBA" id="ARBA00003330"/>
    </source>
</evidence>
<feature type="active site" description="Cysteine sulfenic acid (-SOH) intermediate" evidence="8">
    <location>
        <position position="73"/>
    </location>
</feature>
<dbReference type="GO" id="GO:0005777">
    <property type="term" value="C:peroxisome"/>
    <property type="evidence" value="ECO:0007669"/>
    <property type="project" value="TreeGrafter"/>
</dbReference>
<dbReference type="SUPFAM" id="SSF52833">
    <property type="entry name" value="Thioredoxin-like"/>
    <property type="match status" value="1"/>
</dbReference>
<accession>A0A8S3Z8T5</accession>
<dbReference type="EMBL" id="CAJHNH020001521">
    <property type="protein sequence ID" value="CAG5123426.1"/>
    <property type="molecule type" value="Genomic_DNA"/>
</dbReference>
<evidence type="ECO:0000256" key="4">
    <source>
        <dbReference type="ARBA" id="ARBA00022862"/>
    </source>
</evidence>
<keyword evidence="3 9" id="KW-0575">Peroxidase</keyword>
<evidence type="ECO:0000256" key="9">
    <source>
        <dbReference type="RuleBase" id="RU366011"/>
    </source>
</evidence>
<dbReference type="OrthoDB" id="1882547at2759"/>
<evidence type="ECO:0000259" key="10">
    <source>
        <dbReference type="PROSITE" id="PS51352"/>
    </source>
</evidence>
<dbReference type="InterPro" id="IPR013740">
    <property type="entry name" value="Redoxin"/>
</dbReference>
<comment type="similarity">
    <text evidence="2 9">Belongs to the peroxiredoxin family. Prx5 subfamily.</text>
</comment>
<dbReference type="PANTHER" id="PTHR10430:SF16">
    <property type="entry name" value="PEROXIREDOXIN-5, MITOCHONDRIAL"/>
    <property type="match status" value="1"/>
</dbReference>
<dbReference type="GO" id="GO:0045454">
    <property type="term" value="P:cell redox homeostasis"/>
    <property type="evidence" value="ECO:0007669"/>
    <property type="project" value="TreeGrafter"/>
</dbReference>
<keyword evidence="6 9" id="KW-0676">Redox-active center</keyword>
<protein>
    <recommendedName>
        <fullName evidence="9">Peroxiredoxin-5</fullName>
        <ecNumber evidence="9">1.11.1.24</ecNumber>
    </recommendedName>
</protein>
<dbReference type="FunFam" id="3.40.30.10:FF:000020">
    <property type="entry name" value="Peroxiredoxin"/>
    <property type="match status" value="1"/>
</dbReference>
<evidence type="ECO:0000256" key="3">
    <source>
        <dbReference type="ARBA" id="ARBA00022559"/>
    </source>
</evidence>
<dbReference type="Pfam" id="PF08534">
    <property type="entry name" value="Redoxin"/>
    <property type="match status" value="1"/>
</dbReference>
<dbReference type="Proteomes" id="UP000678393">
    <property type="component" value="Unassembled WGS sequence"/>
</dbReference>
<dbReference type="InterPro" id="IPR037944">
    <property type="entry name" value="PRX5-like"/>
</dbReference>
<comment type="caution">
    <text evidence="11">The sequence shown here is derived from an EMBL/GenBank/DDBJ whole genome shotgun (WGS) entry which is preliminary data.</text>
</comment>
<organism evidence="11 12">
    <name type="scientific">Candidula unifasciata</name>
    <dbReference type="NCBI Taxonomy" id="100452"/>
    <lineage>
        <taxon>Eukaryota</taxon>
        <taxon>Metazoa</taxon>
        <taxon>Spiralia</taxon>
        <taxon>Lophotrochozoa</taxon>
        <taxon>Mollusca</taxon>
        <taxon>Gastropoda</taxon>
        <taxon>Heterobranchia</taxon>
        <taxon>Euthyneura</taxon>
        <taxon>Panpulmonata</taxon>
        <taxon>Eupulmonata</taxon>
        <taxon>Stylommatophora</taxon>
        <taxon>Helicina</taxon>
        <taxon>Helicoidea</taxon>
        <taxon>Geomitridae</taxon>
        <taxon>Candidula</taxon>
    </lineage>
</organism>
<reference evidence="11" key="1">
    <citation type="submission" date="2021-04" db="EMBL/GenBank/DDBJ databases">
        <authorList>
            <consortium name="Molecular Ecology Group"/>
        </authorList>
    </citation>
    <scope>NUCLEOTIDE SEQUENCE</scope>
</reference>
<dbReference type="InterPro" id="IPR036249">
    <property type="entry name" value="Thioredoxin-like_sf"/>
</dbReference>
<comment type="catalytic activity">
    <reaction evidence="7 9">
        <text>a hydroperoxide + [thioredoxin]-dithiol = an alcohol + [thioredoxin]-disulfide + H2O</text>
        <dbReference type="Rhea" id="RHEA:62620"/>
        <dbReference type="Rhea" id="RHEA-COMP:10698"/>
        <dbReference type="Rhea" id="RHEA-COMP:10700"/>
        <dbReference type="ChEBI" id="CHEBI:15377"/>
        <dbReference type="ChEBI" id="CHEBI:29950"/>
        <dbReference type="ChEBI" id="CHEBI:30879"/>
        <dbReference type="ChEBI" id="CHEBI:35924"/>
        <dbReference type="ChEBI" id="CHEBI:50058"/>
        <dbReference type="EC" id="1.11.1.24"/>
    </reaction>
</comment>
<evidence type="ECO:0000313" key="11">
    <source>
        <dbReference type="EMBL" id="CAG5123426.1"/>
    </source>
</evidence>
<name>A0A8S3Z8T5_9EUPU</name>
<dbReference type="InterPro" id="IPR013766">
    <property type="entry name" value="Thioredoxin_domain"/>
</dbReference>
<evidence type="ECO:0000256" key="2">
    <source>
        <dbReference type="ARBA" id="ARBA00010505"/>
    </source>
</evidence>
<gene>
    <name evidence="11" type="ORF">CUNI_LOCUS8984</name>
</gene>
<evidence type="ECO:0000256" key="7">
    <source>
        <dbReference type="ARBA" id="ARBA00049091"/>
    </source>
</evidence>
<sequence>MQTFRSFVVSQPVREILSRRFLQTSSILNIKVGDRIPSVDLFEGAPDKKVNTSEFSKGKVVIFGVPGAFTPTCSNDHVPTFLKTADEIKKKGVSSIVCVAVNDPFVMSAWGKSLDPSAKIRFLADTTGAFAKALDLTLDLTAVLGNVRNKRFALVAENGVVKGINVEPDGAGLSCSRGTDILKLL</sequence>
<keyword evidence="12" id="KW-1185">Reference proteome</keyword>
<comment type="function">
    <text evidence="1">Thiol-specific peroxidase that catalyzes the reduction of hydrogen peroxide and organic hydroperoxides to water and alcohols, respectively. Plays a role in cell protection against oxidative stress by detoxifying peroxides and as sensor of hydrogen peroxide-mediated signaling events.</text>
</comment>
<feature type="domain" description="Thioredoxin" evidence="10">
    <location>
        <begin position="30"/>
        <end position="185"/>
    </location>
</feature>
<dbReference type="CDD" id="cd03013">
    <property type="entry name" value="PRX5_like"/>
    <property type="match status" value="1"/>
</dbReference>
<evidence type="ECO:0000256" key="6">
    <source>
        <dbReference type="ARBA" id="ARBA00023284"/>
    </source>
</evidence>
<evidence type="ECO:0000256" key="8">
    <source>
        <dbReference type="PIRSR" id="PIRSR637944-1"/>
    </source>
</evidence>
<dbReference type="GO" id="GO:0008379">
    <property type="term" value="F:thioredoxin peroxidase activity"/>
    <property type="evidence" value="ECO:0007669"/>
    <property type="project" value="InterPro"/>
</dbReference>
<dbReference type="EC" id="1.11.1.24" evidence="9"/>
<dbReference type="AlphaFoldDB" id="A0A8S3Z8T5"/>